<dbReference type="InterPro" id="IPR008183">
    <property type="entry name" value="Aldose_1/G6P_1-epimerase"/>
</dbReference>
<evidence type="ECO:0000313" key="1">
    <source>
        <dbReference type="EMBL" id="KGM03769.1"/>
    </source>
</evidence>
<dbReference type="PANTHER" id="PTHR10091:SF0">
    <property type="entry name" value="GALACTOSE MUTAROTASE"/>
    <property type="match status" value="1"/>
</dbReference>
<dbReference type="Pfam" id="PF01263">
    <property type="entry name" value="Aldose_epim"/>
    <property type="match status" value="1"/>
</dbReference>
<dbReference type="GO" id="GO:0033499">
    <property type="term" value="P:galactose catabolic process via UDP-galactose, Leloir pathway"/>
    <property type="evidence" value="ECO:0007669"/>
    <property type="project" value="TreeGrafter"/>
</dbReference>
<dbReference type="RefSeq" id="WP_034624640.1">
    <property type="nucleotide sequence ID" value="NZ_AXNT01000004.1"/>
</dbReference>
<dbReference type="GO" id="GO:0006006">
    <property type="term" value="P:glucose metabolic process"/>
    <property type="evidence" value="ECO:0007669"/>
    <property type="project" value="TreeGrafter"/>
</dbReference>
<dbReference type="STRING" id="1408250.Q760_11850"/>
<dbReference type="GO" id="GO:0030246">
    <property type="term" value="F:carbohydrate binding"/>
    <property type="evidence" value="ECO:0007669"/>
    <property type="project" value="InterPro"/>
</dbReference>
<dbReference type="Proteomes" id="UP000029833">
    <property type="component" value="Unassembled WGS sequence"/>
</dbReference>
<keyword evidence="2" id="KW-1185">Reference proteome</keyword>
<accession>A0A0A0BCY9</accession>
<dbReference type="InterPro" id="IPR014718">
    <property type="entry name" value="GH-type_carb-bd"/>
</dbReference>
<dbReference type="GO" id="GO:0004034">
    <property type="term" value="F:aldose 1-epimerase activity"/>
    <property type="evidence" value="ECO:0007669"/>
    <property type="project" value="TreeGrafter"/>
</dbReference>
<gene>
    <name evidence="1" type="ORF">Q760_11850</name>
</gene>
<dbReference type="AlphaFoldDB" id="A0A0A0BCY9"/>
<protein>
    <submittedName>
        <fullName evidence="1">Aldose 1-epimerase</fullName>
    </submittedName>
</protein>
<dbReference type="PANTHER" id="PTHR10091">
    <property type="entry name" value="ALDOSE-1-EPIMERASE"/>
    <property type="match status" value="1"/>
</dbReference>
<proteinExistence type="predicted"/>
<dbReference type="InterPro" id="IPR011013">
    <property type="entry name" value="Gal_mutarotase_sf_dom"/>
</dbReference>
<organism evidence="1 2">
    <name type="scientific">Cellulomonas cellasea DSM 20118</name>
    <dbReference type="NCBI Taxonomy" id="1408250"/>
    <lineage>
        <taxon>Bacteria</taxon>
        <taxon>Bacillati</taxon>
        <taxon>Actinomycetota</taxon>
        <taxon>Actinomycetes</taxon>
        <taxon>Micrococcales</taxon>
        <taxon>Cellulomonadaceae</taxon>
        <taxon>Cellulomonas</taxon>
    </lineage>
</organism>
<dbReference type="InterPro" id="IPR037480">
    <property type="entry name" value="YihR-like"/>
</dbReference>
<sequence length="303" mass="32709">MNIPAPSGRQYHLARGDQHATIAEVGASIREYSVGGRDVALPFDKEQIAPAYSGAVLAPWPNRLTDGQYTFDGVEHQVPVNEPGRMTALHGLVSHARFTPSSPVSDTSVTLEHEVVPTLGYPFPVRVRATYALTDEGLEVLVTATNLGQHAAPYGVGFHPWLSPGDAAVDDCTIQVDAATRVLVDDRLLPTGTAPLGADDDMRTPRPLAGFALDDAFVEVVRDDDGLAWIKLASPDGRTSAVWMDDTMDTWQVCTGNDIPGIMRRGVACEPMSCIADAFRTGERLVRLEPGASHTVRWGMRLL</sequence>
<dbReference type="SUPFAM" id="SSF74650">
    <property type="entry name" value="Galactose mutarotase-like"/>
    <property type="match status" value="1"/>
</dbReference>
<dbReference type="CDD" id="cd09022">
    <property type="entry name" value="Aldose_epim_Ec_YihR"/>
    <property type="match status" value="1"/>
</dbReference>
<reference evidence="1 2" key="1">
    <citation type="submission" date="2013-10" db="EMBL/GenBank/DDBJ databases">
        <authorList>
            <person name="Wang G."/>
            <person name="Zhuang W."/>
        </authorList>
    </citation>
    <scope>NUCLEOTIDE SEQUENCE [LARGE SCALE GENOMIC DNA]</scope>
    <source>
        <strain evidence="1 2">DSM 20118</strain>
    </source>
</reference>
<comment type="caution">
    <text evidence="1">The sequence shown here is derived from an EMBL/GenBank/DDBJ whole genome shotgun (WGS) entry which is preliminary data.</text>
</comment>
<dbReference type="Gene3D" id="2.70.98.10">
    <property type="match status" value="1"/>
</dbReference>
<evidence type="ECO:0000313" key="2">
    <source>
        <dbReference type="Proteomes" id="UP000029833"/>
    </source>
</evidence>
<dbReference type="OrthoDB" id="4739604at2"/>
<dbReference type="EMBL" id="AXNT01000004">
    <property type="protein sequence ID" value="KGM03769.1"/>
    <property type="molecule type" value="Genomic_DNA"/>
</dbReference>
<name>A0A0A0BCY9_9CELL</name>